<dbReference type="SUPFAM" id="SSF56349">
    <property type="entry name" value="DNA breaking-rejoining enzymes"/>
    <property type="match status" value="1"/>
</dbReference>
<dbReference type="CDD" id="cd00397">
    <property type="entry name" value="DNA_BRE_C"/>
    <property type="match status" value="1"/>
</dbReference>
<keyword evidence="3" id="KW-0233">DNA recombination</keyword>
<dbReference type="EMBL" id="SNQG01000004">
    <property type="protein sequence ID" value="TEW65818.1"/>
    <property type="molecule type" value="Genomic_DNA"/>
</dbReference>
<comment type="similarity">
    <text evidence="1">Belongs to the 'phage' integrase family.</text>
</comment>
<dbReference type="GO" id="GO:0006310">
    <property type="term" value="P:DNA recombination"/>
    <property type="evidence" value="ECO:0007669"/>
    <property type="project" value="UniProtKB-KW"/>
</dbReference>
<evidence type="ECO:0000313" key="5">
    <source>
        <dbReference type="EMBL" id="TEW65818.1"/>
    </source>
</evidence>
<dbReference type="InterPro" id="IPR050090">
    <property type="entry name" value="Tyrosine_recombinase_XerCD"/>
</dbReference>
<dbReference type="Proteomes" id="UP000297248">
    <property type="component" value="Unassembled WGS sequence"/>
</dbReference>
<dbReference type="GO" id="GO:0003677">
    <property type="term" value="F:DNA binding"/>
    <property type="evidence" value="ECO:0007669"/>
    <property type="project" value="UniProtKB-KW"/>
</dbReference>
<dbReference type="GO" id="GO:0015074">
    <property type="term" value="P:DNA integration"/>
    <property type="evidence" value="ECO:0007669"/>
    <property type="project" value="InterPro"/>
</dbReference>
<dbReference type="PANTHER" id="PTHR30349:SF41">
    <property type="entry name" value="INTEGRASE_RECOMBINASE PROTEIN MJ0367-RELATED"/>
    <property type="match status" value="1"/>
</dbReference>
<keyword evidence="2" id="KW-0238">DNA-binding</keyword>
<reference evidence="5 6" key="1">
    <citation type="journal article" date="2016" name="Int. J. Syst. Evol. Microbiol.">
        <title>Proposal of Mucilaginibacter phyllosphaerae sp. nov. isolated from the phyllosphere of Galium album.</title>
        <authorList>
            <person name="Aydogan E.L."/>
            <person name="Busse H.J."/>
            <person name="Moser G."/>
            <person name="Muller C."/>
            <person name="Kampfer P."/>
            <person name="Glaeser S.P."/>
        </authorList>
    </citation>
    <scope>NUCLEOTIDE SEQUENCE [LARGE SCALE GENOMIC DNA]</scope>
    <source>
        <strain evidence="5 6">PP-F2FG21</strain>
    </source>
</reference>
<evidence type="ECO:0000256" key="3">
    <source>
        <dbReference type="ARBA" id="ARBA00023172"/>
    </source>
</evidence>
<dbReference type="Pfam" id="PF00589">
    <property type="entry name" value="Phage_integrase"/>
    <property type="match status" value="1"/>
</dbReference>
<evidence type="ECO:0000256" key="2">
    <source>
        <dbReference type="ARBA" id="ARBA00023125"/>
    </source>
</evidence>
<comment type="caution">
    <text evidence="5">The sequence shown here is derived from an EMBL/GenBank/DDBJ whole genome shotgun (WGS) entry which is preliminary data.</text>
</comment>
<proteinExistence type="inferred from homology"/>
<evidence type="ECO:0000313" key="6">
    <source>
        <dbReference type="Proteomes" id="UP000297248"/>
    </source>
</evidence>
<dbReference type="InterPro" id="IPR002104">
    <property type="entry name" value="Integrase_catalytic"/>
</dbReference>
<accession>A0A4Y8AD03</accession>
<dbReference type="InterPro" id="IPR011010">
    <property type="entry name" value="DNA_brk_join_enz"/>
</dbReference>
<organism evidence="5 6">
    <name type="scientific">Mucilaginibacter phyllosphaerae</name>
    <dbReference type="NCBI Taxonomy" id="1812349"/>
    <lineage>
        <taxon>Bacteria</taxon>
        <taxon>Pseudomonadati</taxon>
        <taxon>Bacteroidota</taxon>
        <taxon>Sphingobacteriia</taxon>
        <taxon>Sphingobacteriales</taxon>
        <taxon>Sphingobacteriaceae</taxon>
        <taxon>Mucilaginibacter</taxon>
    </lineage>
</organism>
<dbReference type="InterPro" id="IPR013762">
    <property type="entry name" value="Integrase-like_cat_sf"/>
</dbReference>
<dbReference type="PANTHER" id="PTHR30349">
    <property type="entry name" value="PHAGE INTEGRASE-RELATED"/>
    <property type="match status" value="1"/>
</dbReference>
<dbReference type="Gene3D" id="1.10.443.10">
    <property type="entry name" value="Intergrase catalytic core"/>
    <property type="match status" value="1"/>
</dbReference>
<evidence type="ECO:0000259" key="4">
    <source>
        <dbReference type="PROSITE" id="PS51898"/>
    </source>
</evidence>
<sequence>MFKSCVSNQNTEPKIVTSRCLKNRSYIMYYSNGIRYRLYSGANLNIPIYPNKATSVAERNKLLSKLLFEINKSLETGYISEVISKIEPNKVEKIIITKTTEQAFRDVEYAKMTSPLSYDYKKELKRLVDDFLKFLTKDEKADDIKNLEQQRVEDFLNQHKATSTYYMGRRRMLSVFFAEFIRKKLITDNLSKNAPRLKTKAALHKIYTKEQLTTILQFLKVNNEDLYICCLLAYCCMLRPHQEIRLLRMKHFNDSFTSISLSGAENKSGRVRVVSIPEYLQPLIKQRLQSVHDPEINLFTLTQSTYNDYYFNLIWSRLKPAMYKQGILQKDQTIYSFRHTAAVDVYNRTKDIHIIQQLMGHSTMIVSLNYLRGLGELNSQQLKDALPVLHLD</sequence>
<evidence type="ECO:0000256" key="1">
    <source>
        <dbReference type="ARBA" id="ARBA00008857"/>
    </source>
</evidence>
<gene>
    <name evidence="5" type="ORF">E2R65_11815</name>
</gene>
<feature type="domain" description="Tyr recombinase" evidence="4">
    <location>
        <begin position="202"/>
        <end position="387"/>
    </location>
</feature>
<dbReference type="AlphaFoldDB" id="A0A4Y8AD03"/>
<name>A0A4Y8AD03_9SPHI</name>
<protein>
    <submittedName>
        <fullName evidence="5">Site-specific integrase</fullName>
    </submittedName>
</protein>
<dbReference type="PROSITE" id="PS51898">
    <property type="entry name" value="TYR_RECOMBINASE"/>
    <property type="match status" value="1"/>
</dbReference>